<name>A0A178LDC6_9PSED</name>
<comment type="similarity">
    <text evidence="2 8">Belongs to the 4-toluene sulfonate uptake permease (TSUP) (TC 2.A.102) family.</text>
</comment>
<keyword evidence="7 8" id="KW-0472">Membrane</keyword>
<dbReference type="OrthoDB" id="9800873at2"/>
<evidence type="ECO:0000256" key="8">
    <source>
        <dbReference type="RuleBase" id="RU363041"/>
    </source>
</evidence>
<dbReference type="RefSeq" id="WP_064308504.1">
    <property type="nucleotide sequence ID" value="NZ_LWCR01000028.1"/>
</dbReference>
<evidence type="ECO:0000256" key="7">
    <source>
        <dbReference type="ARBA" id="ARBA00023136"/>
    </source>
</evidence>
<comment type="caution">
    <text evidence="9">The sequence shown here is derived from an EMBL/GenBank/DDBJ whole genome shotgun (WGS) entry which is preliminary data.</text>
</comment>
<evidence type="ECO:0000256" key="5">
    <source>
        <dbReference type="ARBA" id="ARBA00022692"/>
    </source>
</evidence>
<feature type="transmembrane region" description="Helical" evidence="8">
    <location>
        <begin position="94"/>
        <end position="115"/>
    </location>
</feature>
<dbReference type="Pfam" id="PF01925">
    <property type="entry name" value="TauE"/>
    <property type="match status" value="1"/>
</dbReference>
<dbReference type="InterPro" id="IPR052017">
    <property type="entry name" value="TSUP"/>
</dbReference>
<dbReference type="AlphaFoldDB" id="A0A178LDC6"/>
<evidence type="ECO:0000313" key="10">
    <source>
        <dbReference type="Proteomes" id="UP000078356"/>
    </source>
</evidence>
<keyword evidence="6 8" id="KW-1133">Transmembrane helix</keyword>
<dbReference type="InterPro" id="IPR002781">
    <property type="entry name" value="TM_pro_TauE-like"/>
</dbReference>
<evidence type="ECO:0000256" key="3">
    <source>
        <dbReference type="ARBA" id="ARBA00022448"/>
    </source>
</evidence>
<evidence type="ECO:0000313" key="9">
    <source>
        <dbReference type="EMBL" id="OAN27340.1"/>
    </source>
</evidence>
<reference evidence="9 10" key="1">
    <citation type="submission" date="2016-04" db="EMBL/GenBank/DDBJ databases">
        <title>Draft Genome Sequences of Staphylococcus capitis Strain H36, S. capitis Strain H65, S. cohnii Strain H62, S. hominis Strain H69, Mycobacterium iranicum Strain H39, Plantibacter sp. Strain H53, Pseudomonas oryzihabitans Strain H72, and Microbacterium sp. Strain H83, isolated from residential settings.</title>
        <authorList>
            <person name="Lymperopoulou D."/>
            <person name="Adams R.I."/>
            <person name="Lindow S."/>
            <person name="Coil D.A."/>
            <person name="Jospin G."/>
            <person name="Eisen J.A."/>
        </authorList>
    </citation>
    <scope>NUCLEOTIDE SEQUENCE [LARGE SCALE GENOMIC DNA]</scope>
    <source>
        <strain evidence="9 10">H72</strain>
    </source>
</reference>
<dbReference type="GO" id="GO:0005886">
    <property type="term" value="C:plasma membrane"/>
    <property type="evidence" value="ECO:0007669"/>
    <property type="project" value="UniProtKB-SubCell"/>
</dbReference>
<keyword evidence="3" id="KW-0813">Transport</keyword>
<comment type="subcellular location">
    <subcellularLocation>
        <location evidence="1 8">Cell membrane</location>
        <topology evidence="1 8">Multi-pass membrane protein</topology>
    </subcellularLocation>
</comment>
<dbReference type="EMBL" id="LWCR01000028">
    <property type="protein sequence ID" value="OAN27340.1"/>
    <property type="molecule type" value="Genomic_DNA"/>
</dbReference>
<evidence type="ECO:0000256" key="2">
    <source>
        <dbReference type="ARBA" id="ARBA00009142"/>
    </source>
</evidence>
<keyword evidence="5 8" id="KW-0812">Transmembrane</keyword>
<feature type="transmembrane region" description="Helical" evidence="8">
    <location>
        <begin position="193"/>
        <end position="210"/>
    </location>
</feature>
<dbReference type="Proteomes" id="UP000078356">
    <property type="component" value="Unassembled WGS sequence"/>
</dbReference>
<evidence type="ECO:0000256" key="1">
    <source>
        <dbReference type="ARBA" id="ARBA00004651"/>
    </source>
</evidence>
<dbReference type="PANTHER" id="PTHR30269">
    <property type="entry name" value="TRANSMEMBRANE PROTEIN YFCA"/>
    <property type="match status" value="1"/>
</dbReference>
<accession>A0A178LDC6</accession>
<evidence type="ECO:0000256" key="6">
    <source>
        <dbReference type="ARBA" id="ARBA00022989"/>
    </source>
</evidence>
<feature type="transmembrane region" description="Helical" evidence="8">
    <location>
        <begin position="163"/>
        <end position="184"/>
    </location>
</feature>
<proteinExistence type="inferred from homology"/>
<gene>
    <name evidence="9" type="ORF">A4V15_21700</name>
</gene>
<evidence type="ECO:0000256" key="4">
    <source>
        <dbReference type="ARBA" id="ARBA00022475"/>
    </source>
</evidence>
<feature type="transmembrane region" description="Helical" evidence="8">
    <location>
        <begin position="127"/>
        <end position="151"/>
    </location>
</feature>
<dbReference type="PANTHER" id="PTHR30269:SF32">
    <property type="entry name" value="MEMBRANE TRANSPORTER PROTEIN-RELATED"/>
    <property type="match status" value="1"/>
</dbReference>
<protein>
    <recommendedName>
        <fullName evidence="8">Probable membrane transporter protein</fullName>
    </recommendedName>
</protein>
<keyword evidence="4 8" id="KW-1003">Cell membrane</keyword>
<sequence>MTLLLCTLIFVLAGLTKGVLGLGLPTVAMSLLALLMTPAEAAALLLIPSLLTNIWQFCAGPAPWQSVKRLLPLQLALVPGTLLSIPLLTGSDSAGLAAALGAVLVAYGLIGWTGWRLPVPGRHEGKIAPLVGFVTGLITGMTGVLVLPAVPYLQSLALDKERLIEALGLTFTVASLALLIGLWWQDALAIERLGASSLLLLPALLGMWVGQRVRQGLDEQLFRRLFFGGLLLLGAYAVLHYLLRLGYLG</sequence>
<organism evidence="9 10">
    <name type="scientific">Pseudomonas oryzihabitans</name>
    <dbReference type="NCBI Taxonomy" id="47885"/>
    <lineage>
        <taxon>Bacteria</taxon>
        <taxon>Pseudomonadati</taxon>
        <taxon>Pseudomonadota</taxon>
        <taxon>Gammaproteobacteria</taxon>
        <taxon>Pseudomonadales</taxon>
        <taxon>Pseudomonadaceae</taxon>
        <taxon>Pseudomonas</taxon>
    </lineage>
</organism>
<feature type="transmembrane region" description="Helical" evidence="8">
    <location>
        <begin position="222"/>
        <end position="243"/>
    </location>
</feature>